<gene>
    <name evidence="3" type="ORF">LWF01_17110</name>
</gene>
<accession>A0ABY8QTQ8</accession>
<evidence type="ECO:0000256" key="1">
    <source>
        <dbReference type="SAM" id="MobiDB-lite"/>
    </source>
</evidence>
<feature type="region of interest" description="Disordered" evidence="1">
    <location>
        <begin position="1"/>
        <end position="25"/>
    </location>
</feature>
<evidence type="ECO:0000313" key="4">
    <source>
        <dbReference type="Proteomes" id="UP001209083"/>
    </source>
</evidence>
<dbReference type="RefSeq" id="WP_349638577.1">
    <property type="nucleotide sequence ID" value="NZ_CP090958.1"/>
</dbReference>
<evidence type="ECO:0000313" key="3">
    <source>
        <dbReference type="EMBL" id="WGW11785.1"/>
    </source>
</evidence>
<dbReference type="InterPro" id="IPR039247">
    <property type="entry name" value="KhpB"/>
</dbReference>
<proteinExistence type="predicted"/>
<name>A0ABY8QTQ8_9MICO</name>
<dbReference type="Gene3D" id="3.30.300.20">
    <property type="match status" value="1"/>
</dbReference>
<dbReference type="SUPFAM" id="SSF82708">
    <property type="entry name" value="R3H domain"/>
    <property type="match status" value="1"/>
</dbReference>
<dbReference type="PROSITE" id="PS51061">
    <property type="entry name" value="R3H"/>
    <property type="match status" value="1"/>
</dbReference>
<organism evidence="3 4">
    <name type="scientific">Saxibacter everestensis</name>
    <dbReference type="NCBI Taxonomy" id="2909229"/>
    <lineage>
        <taxon>Bacteria</taxon>
        <taxon>Bacillati</taxon>
        <taxon>Actinomycetota</taxon>
        <taxon>Actinomycetes</taxon>
        <taxon>Micrococcales</taxon>
        <taxon>Brevibacteriaceae</taxon>
        <taxon>Saxibacter</taxon>
    </lineage>
</organism>
<feature type="domain" description="R3H" evidence="2">
    <location>
        <begin position="122"/>
        <end position="186"/>
    </location>
</feature>
<dbReference type="CDD" id="cd02644">
    <property type="entry name" value="R3H_jag"/>
    <property type="match status" value="1"/>
</dbReference>
<sequence>MTDSALAEPGKPSAAELEPDVEPDAVDGETTAATLEEEGEIAADYLEELLDIADIDGDIDIDVVGGRAQVAIVSEEQNSDLSRLVGRSGEVVDALQELTRLTVQTTTGERSRLMLDVAGFRQEQKTQLETIANKAIADVQAGAESVACRPMNAFERKVVHDAVADAGLRSESDGQGDNRHVVVYPA</sequence>
<dbReference type="Gene3D" id="3.30.1370.50">
    <property type="entry name" value="R3H-like domain"/>
    <property type="match status" value="1"/>
</dbReference>
<dbReference type="InterPro" id="IPR034079">
    <property type="entry name" value="R3H_KhpB"/>
</dbReference>
<dbReference type="InterPro" id="IPR015946">
    <property type="entry name" value="KH_dom-like_a/b"/>
</dbReference>
<dbReference type="InterPro" id="IPR001374">
    <property type="entry name" value="R3H_dom"/>
</dbReference>
<dbReference type="Pfam" id="PF01424">
    <property type="entry name" value="R3H"/>
    <property type="match status" value="1"/>
</dbReference>
<dbReference type="EMBL" id="CP090958">
    <property type="protein sequence ID" value="WGW11785.1"/>
    <property type="molecule type" value="Genomic_DNA"/>
</dbReference>
<dbReference type="PANTHER" id="PTHR35800">
    <property type="entry name" value="PROTEIN JAG"/>
    <property type="match status" value="1"/>
</dbReference>
<reference evidence="3 4" key="1">
    <citation type="submission" date="2023-05" db="EMBL/GenBank/DDBJ databases">
        <title>Lithophilousrod everest ZFBP1038 complete genpme.</title>
        <authorList>
            <person name="Tian M."/>
        </authorList>
    </citation>
    <scope>NUCLEOTIDE SEQUENCE [LARGE SCALE GENOMIC DNA]</scope>
    <source>
        <strain evidence="3 4">ZFBP1038</strain>
    </source>
</reference>
<keyword evidence="4" id="KW-1185">Reference proteome</keyword>
<dbReference type="PANTHER" id="PTHR35800:SF1">
    <property type="entry name" value="RNA-BINDING PROTEIN KHPB"/>
    <property type="match status" value="1"/>
</dbReference>
<dbReference type="SMART" id="SM00393">
    <property type="entry name" value="R3H"/>
    <property type="match status" value="1"/>
</dbReference>
<protein>
    <submittedName>
        <fullName evidence="3">R3H domain-containing nucleic acid-binding protein</fullName>
    </submittedName>
</protein>
<dbReference type="InterPro" id="IPR036867">
    <property type="entry name" value="R3H_dom_sf"/>
</dbReference>
<dbReference type="Proteomes" id="UP001209083">
    <property type="component" value="Chromosome"/>
</dbReference>
<evidence type="ECO:0000259" key="2">
    <source>
        <dbReference type="PROSITE" id="PS51061"/>
    </source>
</evidence>